<evidence type="ECO:0000313" key="2">
    <source>
        <dbReference type="Proteomes" id="UP000009027"/>
    </source>
</evidence>
<keyword evidence="2" id="KW-1185">Reference proteome</keyword>
<protein>
    <submittedName>
        <fullName evidence="1">Uncharacterized protein</fullName>
    </submittedName>
</protein>
<dbReference type="AlphaFoldDB" id="F9WSM4"/>
<dbReference type="EMBL" id="CAEX01005891">
    <property type="protein sequence ID" value="CCD20563.1"/>
    <property type="molecule type" value="Genomic_DNA"/>
</dbReference>
<name>F9WSM4_TRYVY</name>
<organism evidence="1 2">
    <name type="scientific">Trypanosoma vivax (strain Y486)</name>
    <dbReference type="NCBI Taxonomy" id="1055687"/>
    <lineage>
        <taxon>Eukaryota</taxon>
        <taxon>Discoba</taxon>
        <taxon>Euglenozoa</taxon>
        <taxon>Kinetoplastea</taxon>
        <taxon>Metakinetoplastina</taxon>
        <taxon>Trypanosomatida</taxon>
        <taxon>Trypanosomatidae</taxon>
        <taxon>Trypanosoma</taxon>
        <taxon>Duttonella</taxon>
    </lineage>
</organism>
<sequence length="422" mass="45017">MPRLLPRFLPLSCYCAGRRQRCVCHLAFSVRSCADQCPVLPTLHRHLVVAVLSPLLLCFCLLGYPALCQRLGLQSPSAFSQAPACGLHGRSLNLSRPFPCPSFRFLVPLACRASMFDRRFGATCATCCVVRPLPSNVTPAASGTSTSTHPKLFFMLPALCAVSRRGAFLSAFPGIVPCTARSPRGRDGVAASSLLVQHDVNDCPFRPHPFVAGPPSPPAAQLRWHVAPCWPRLCATSPCMLLSGASLQPRRGTRVLLPFLPAMPSATPSFCSLVSHQALLRDRPTPAAVSQPFGMGPYFRGGLCGAPFCDFFSSRVLARHAPLPDLWAHIWHRTGAPTGKALLFAACAPHAATDELELLRGLGDARGALGRRPVGLAVSVAQRGHVRSGSPAQARTARGARRPRCSCGAFDTGASPKSRVVG</sequence>
<dbReference type="VEuPathDB" id="TriTrypDB:TvY486_0034130"/>
<accession>F9WSM4</accession>
<evidence type="ECO:0000313" key="1">
    <source>
        <dbReference type="EMBL" id="CCD20563.1"/>
    </source>
</evidence>
<proteinExistence type="predicted"/>
<dbReference type="Proteomes" id="UP000009027">
    <property type="component" value="Unassembled WGS sequence"/>
</dbReference>
<reference evidence="1 2" key="1">
    <citation type="journal article" date="2012" name="Proc. Natl. Acad. Sci. U.S.A.">
        <title>Antigenic diversity is generated by distinct evolutionary mechanisms in African trypanosome species.</title>
        <authorList>
            <person name="Jackson A.P."/>
            <person name="Berry A."/>
            <person name="Aslett M."/>
            <person name="Allison H.C."/>
            <person name="Burton P."/>
            <person name="Vavrova-Anderson J."/>
            <person name="Brown R."/>
            <person name="Browne H."/>
            <person name="Corton N."/>
            <person name="Hauser H."/>
            <person name="Gamble J."/>
            <person name="Gilderthorp R."/>
            <person name="Marcello L."/>
            <person name="McQuillan J."/>
            <person name="Otto T.D."/>
            <person name="Quail M.A."/>
            <person name="Sanders M.J."/>
            <person name="van Tonder A."/>
            <person name="Ginger M.L."/>
            <person name="Field M.C."/>
            <person name="Barry J.D."/>
            <person name="Hertz-Fowler C."/>
            <person name="Berriman M."/>
        </authorList>
    </citation>
    <scope>NUCLEOTIDE SEQUENCE</scope>
    <source>
        <strain evidence="1 2">Y486</strain>
    </source>
</reference>
<gene>
    <name evidence="1" type="ORF">TvY486_0034130</name>
</gene>